<dbReference type="OrthoDB" id="6146839at2759"/>
<comment type="caution">
    <text evidence="2">The sequence shown here is derived from an EMBL/GenBank/DDBJ whole genome shotgun (WGS) entry which is preliminary data.</text>
</comment>
<feature type="domain" description="PiggyBac transposable element-derived protein" evidence="1">
    <location>
        <begin position="2"/>
        <end position="178"/>
    </location>
</feature>
<protein>
    <recommendedName>
        <fullName evidence="1">PiggyBac transposable element-derived protein domain-containing protein</fullName>
    </recommendedName>
</protein>
<dbReference type="PANTHER" id="PTHR46599">
    <property type="entry name" value="PIGGYBAC TRANSPOSABLE ELEMENT-DERIVED PROTEIN 4"/>
    <property type="match status" value="1"/>
</dbReference>
<dbReference type="AlphaFoldDB" id="A0A8K0P6R3"/>
<reference evidence="2" key="1">
    <citation type="submission" date="2013-04" db="EMBL/GenBank/DDBJ databases">
        <authorList>
            <person name="Qu J."/>
            <person name="Murali S.C."/>
            <person name="Bandaranaike D."/>
            <person name="Bellair M."/>
            <person name="Blankenburg K."/>
            <person name="Chao H."/>
            <person name="Dinh H."/>
            <person name="Doddapaneni H."/>
            <person name="Downs B."/>
            <person name="Dugan-Rocha S."/>
            <person name="Elkadiri S."/>
            <person name="Gnanaolivu R.D."/>
            <person name="Hernandez B."/>
            <person name="Javaid M."/>
            <person name="Jayaseelan J.C."/>
            <person name="Lee S."/>
            <person name="Li M."/>
            <person name="Ming W."/>
            <person name="Munidasa M."/>
            <person name="Muniz J."/>
            <person name="Nguyen L."/>
            <person name="Ongeri F."/>
            <person name="Osuji N."/>
            <person name="Pu L.-L."/>
            <person name="Puazo M."/>
            <person name="Qu C."/>
            <person name="Quiroz J."/>
            <person name="Raj R."/>
            <person name="Weissenberger G."/>
            <person name="Xin Y."/>
            <person name="Zou X."/>
            <person name="Han Y."/>
            <person name="Richards S."/>
            <person name="Worley K."/>
            <person name="Muzny D."/>
            <person name="Gibbs R."/>
        </authorList>
    </citation>
    <scope>NUCLEOTIDE SEQUENCE</scope>
    <source>
        <strain evidence="2">Sampled in the wild</strain>
    </source>
</reference>
<gene>
    <name evidence="2" type="ORF">J437_LFUL015202</name>
</gene>
<dbReference type="InterPro" id="IPR029526">
    <property type="entry name" value="PGBD"/>
</dbReference>
<evidence type="ECO:0000313" key="2">
    <source>
        <dbReference type="EMBL" id="KAG8235162.1"/>
    </source>
</evidence>
<dbReference type="EMBL" id="KZ308883">
    <property type="protein sequence ID" value="KAG8235162.1"/>
    <property type="molecule type" value="Genomic_DNA"/>
</dbReference>
<accession>A0A8K0P6R3</accession>
<dbReference type="Pfam" id="PF13843">
    <property type="entry name" value="DDE_Tnp_1_7"/>
    <property type="match status" value="1"/>
</dbReference>
<name>A0A8K0P6R3_LADFU</name>
<organism evidence="2 3">
    <name type="scientific">Ladona fulva</name>
    <name type="common">Scarce chaser dragonfly</name>
    <name type="synonym">Libellula fulva</name>
    <dbReference type="NCBI Taxonomy" id="123851"/>
    <lineage>
        <taxon>Eukaryota</taxon>
        <taxon>Metazoa</taxon>
        <taxon>Ecdysozoa</taxon>
        <taxon>Arthropoda</taxon>
        <taxon>Hexapoda</taxon>
        <taxon>Insecta</taxon>
        <taxon>Pterygota</taxon>
        <taxon>Palaeoptera</taxon>
        <taxon>Odonata</taxon>
        <taxon>Epiprocta</taxon>
        <taxon>Anisoptera</taxon>
        <taxon>Libelluloidea</taxon>
        <taxon>Libellulidae</taxon>
        <taxon>Ladona</taxon>
    </lineage>
</organism>
<keyword evidence="3" id="KW-1185">Reference proteome</keyword>
<sequence>MISDFESGYDLDFIVYTGSQSDIVKENHGFGKSGDIASTLINPYLEKINTLFVDNWYSSTALFCGLHDRVTNAHQTVRKNRRNLPRKEEKLKKGELSKREVWMLSTSHSGKLPKTGKKDWLMGEMILKHQCVVDYNKSTGALDKANMMLSSIDSIWKAVEWYKKLFFLFFDLLILNSFFLYRLITERNTCEMLETCNIEDIRIGSGRKDDECPSRLTARNLPSPVPVDDKLKKMLVRRSAVCSKHGKRK</sequence>
<evidence type="ECO:0000259" key="1">
    <source>
        <dbReference type="Pfam" id="PF13843"/>
    </source>
</evidence>
<reference evidence="2" key="2">
    <citation type="submission" date="2017-10" db="EMBL/GenBank/DDBJ databases">
        <title>Ladona fulva Genome sequencing and assembly.</title>
        <authorList>
            <person name="Murali S."/>
            <person name="Richards S."/>
            <person name="Bandaranaike D."/>
            <person name="Bellair M."/>
            <person name="Blankenburg K."/>
            <person name="Chao H."/>
            <person name="Dinh H."/>
            <person name="Doddapaneni H."/>
            <person name="Dugan-Rocha S."/>
            <person name="Elkadiri S."/>
            <person name="Gnanaolivu R."/>
            <person name="Hernandez B."/>
            <person name="Skinner E."/>
            <person name="Javaid M."/>
            <person name="Lee S."/>
            <person name="Li M."/>
            <person name="Ming W."/>
            <person name="Munidasa M."/>
            <person name="Muniz J."/>
            <person name="Nguyen L."/>
            <person name="Hughes D."/>
            <person name="Osuji N."/>
            <person name="Pu L.-L."/>
            <person name="Puazo M."/>
            <person name="Qu C."/>
            <person name="Quiroz J."/>
            <person name="Raj R."/>
            <person name="Weissenberger G."/>
            <person name="Xin Y."/>
            <person name="Zou X."/>
            <person name="Han Y."/>
            <person name="Worley K."/>
            <person name="Muzny D."/>
            <person name="Gibbs R."/>
        </authorList>
    </citation>
    <scope>NUCLEOTIDE SEQUENCE</scope>
    <source>
        <strain evidence="2">Sampled in the wild</strain>
    </source>
</reference>
<evidence type="ECO:0000313" key="3">
    <source>
        <dbReference type="Proteomes" id="UP000792457"/>
    </source>
</evidence>
<dbReference type="Proteomes" id="UP000792457">
    <property type="component" value="Unassembled WGS sequence"/>
</dbReference>
<proteinExistence type="predicted"/>
<dbReference type="PANTHER" id="PTHR46599:SF3">
    <property type="entry name" value="PIGGYBAC TRANSPOSABLE ELEMENT-DERIVED PROTEIN 4"/>
    <property type="match status" value="1"/>
</dbReference>